<sequence>MDCTFVCRRVNISKQGSPGRESFFVSEPRESRFVRRECLPVVKRPRTLLSRAGASGFTRGRDHAASMQSSLTCTSFQHNLCGGEAKGSTIHAGR</sequence>
<organism evidence="1 2">
    <name type="scientific">Batillaria attramentaria</name>
    <dbReference type="NCBI Taxonomy" id="370345"/>
    <lineage>
        <taxon>Eukaryota</taxon>
        <taxon>Metazoa</taxon>
        <taxon>Spiralia</taxon>
        <taxon>Lophotrochozoa</taxon>
        <taxon>Mollusca</taxon>
        <taxon>Gastropoda</taxon>
        <taxon>Caenogastropoda</taxon>
        <taxon>Sorbeoconcha</taxon>
        <taxon>Cerithioidea</taxon>
        <taxon>Batillariidae</taxon>
        <taxon>Batillaria</taxon>
    </lineage>
</organism>
<evidence type="ECO:0000313" key="2">
    <source>
        <dbReference type="Proteomes" id="UP001519460"/>
    </source>
</evidence>
<dbReference type="EMBL" id="JACVVK020000052">
    <property type="protein sequence ID" value="KAK7498238.1"/>
    <property type="molecule type" value="Genomic_DNA"/>
</dbReference>
<reference evidence="1 2" key="1">
    <citation type="journal article" date="2023" name="Sci. Data">
        <title>Genome assembly of the Korean intertidal mud-creeper Batillaria attramentaria.</title>
        <authorList>
            <person name="Patra A.K."/>
            <person name="Ho P.T."/>
            <person name="Jun S."/>
            <person name="Lee S.J."/>
            <person name="Kim Y."/>
            <person name="Won Y.J."/>
        </authorList>
    </citation>
    <scope>NUCLEOTIDE SEQUENCE [LARGE SCALE GENOMIC DNA]</scope>
    <source>
        <strain evidence="1">Wonlab-2016</strain>
    </source>
</reference>
<dbReference type="AlphaFoldDB" id="A0ABD0LG71"/>
<evidence type="ECO:0000313" key="1">
    <source>
        <dbReference type="EMBL" id="KAK7498238.1"/>
    </source>
</evidence>
<dbReference type="Proteomes" id="UP001519460">
    <property type="component" value="Unassembled WGS sequence"/>
</dbReference>
<keyword evidence="2" id="KW-1185">Reference proteome</keyword>
<name>A0ABD0LG71_9CAEN</name>
<gene>
    <name evidence="1" type="ORF">BaRGS_00010498</name>
</gene>
<protein>
    <submittedName>
        <fullName evidence="1">Uncharacterized protein</fullName>
    </submittedName>
</protein>
<accession>A0ABD0LG71</accession>
<comment type="caution">
    <text evidence="1">The sequence shown here is derived from an EMBL/GenBank/DDBJ whole genome shotgun (WGS) entry which is preliminary data.</text>
</comment>
<proteinExistence type="predicted"/>